<evidence type="ECO:0000256" key="6">
    <source>
        <dbReference type="ARBA" id="ARBA00023235"/>
    </source>
</evidence>
<reference evidence="11" key="1">
    <citation type="submission" date="2016-05" db="EMBL/GenBank/DDBJ databases">
        <authorList>
            <person name="Holder M.E."/>
            <person name="Ajami N.J."/>
            <person name="Petrosino J.F."/>
        </authorList>
    </citation>
    <scope>NUCLEOTIDE SEQUENCE [LARGE SCALE GENOMIC DNA]</scope>
    <source>
        <strain evidence="11">ATCC 700696</strain>
    </source>
</reference>
<dbReference type="InterPro" id="IPR016055">
    <property type="entry name" value="A-D-PHexomutase_a/b/a-I/II/III"/>
</dbReference>
<name>A0A223AQ14_9FIRM</name>
<dbReference type="InterPro" id="IPR005845">
    <property type="entry name" value="A-D-PHexomutase_a/b/a-II"/>
</dbReference>
<dbReference type="InterPro" id="IPR050060">
    <property type="entry name" value="Phosphoglucosamine_mutase"/>
</dbReference>
<evidence type="ECO:0000259" key="9">
    <source>
        <dbReference type="Pfam" id="PF02880"/>
    </source>
</evidence>
<evidence type="ECO:0000259" key="7">
    <source>
        <dbReference type="Pfam" id="PF02878"/>
    </source>
</evidence>
<evidence type="ECO:0000256" key="2">
    <source>
        <dbReference type="ARBA" id="ARBA00010231"/>
    </source>
</evidence>
<dbReference type="CDD" id="cd03089">
    <property type="entry name" value="PMM_PGM"/>
    <property type="match status" value="1"/>
</dbReference>
<evidence type="ECO:0000256" key="1">
    <source>
        <dbReference type="ARBA" id="ARBA00001946"/>
    </source>
</evidence>
<gene>
    <name evidence="10" type="ORF">AXF17_00180</name>
</gene>
<dbReference type="FunFam" id="3.40.120.10:FF:000010">
    <property type="entry name" value="phosphomannomutase/phosphoglucomutase isoform X1"/>
    <property type="match status" value="1"/>
</dbReference>
<keyword evidence="6" id="KW-0413">Isomerase</keyword>
<organism evidence="10 11">
    <name type="scientific">Mogibacterium pumilum</name>
    <dbReference type="NCBI Taxonomy" id="86332"/>
    <lineage>
        <taxon>Bacteria</taxon>
        <taxon>Bacillati</taxon>
        <taxon>Bacillota</taxon>
        <taxon>Clostridia</taxon>
        <taxon>Peptostreptococcales</taxon>
        <taxon>Anaerovoracaceae</taxon>
        <taxon>Mogibacterium</taxon>
    </lineage>
</organism>
<dbReference type="PRINTS" id="PR00509">
    <property type="entry name" value="PGMPMM"/>
</dbReference>
<evidence type="ECO:0000313" key="10">
    <source>
        <dbReference type="EMBL" id="ASS37048.1"/>
    </source>
</evidence>
<dbReference type="EMBL" id="CP016199">
    <property type="protein sequence ID" value="ASS37048.1"/>
    <property type="molecule type" value="Genomic_DNA"/>
</dbReference>
<evidence type="ECO:0000259" key="8">
    <source>
        <dbReference type="Pfam" id="PF02879"/>
    </source>
</evidence>
<dbReference type="GO" id="GO:0046872">
    <property type="term" value="F:metal ion binding"/>
    <property type="evidence" value="ECO:0007669"/>
    <property type="project" value="UniProtKB-KW"/>
</dbReference>
<dbReference type="Pfam" id="PF02878">
    <property type="entry name" value="PGM_PMM_I"/>
    <property type="match status" value="1"/>
</dbReference>
<dbReference type="SUPFAM" id="SSF55957">
    <property type="entry name" value="Phosphoglucomutase, C-terminal domain"/>
    <property type="match status" value="1"/>
</dbReference>
<accession>A0A223AQ14</accession>
<dbReference type="InterPro" id="IPR005841">
    <property type="entry name" value="Alpha-D-phosphohexomutase_SF"/>
</dbReference>
<protein>
    <submittedName>
        <fullName evidence="10">Phosphoglucomutase</fullName>
    </submittedName>
</protein>
<comment type="similarity">
    <text evidence="2">Belongs to the phosphohexose mutase family.</text>
</comment>
<feature type="domain" description="Alpha-D-phosphohexomutase alpha/beta/alpha" evidence="8">
    <location>
        <begin position="173"/>
        <end position="275"/>
    </location>
</feature>
<sequence length="503" mass="54268">MENINMGKEILKLQNGSDIRGIAMNGVEGEDVNLTRYNALAIGAAFAHWLGFKTGKNSFDLKICVGRDPRITGPDLADALMSGMAYLGVQVSDAGLASTPAMYMSTVMPYYEFDGAIMVTASHLPFNRNGFKFFTAEGGLNKADIKEVLEYAASAHILPFEYNAESVNLMQMYAAHLRSMISMGVGGDLSNLKIVVDAGNGAGGFFANNVLAPLGADISGSQFLDPDGNFPNHQPNPENKEAMESICKQVRETGADLGIIFDTDVDRSAAVTSEGKPISRNAIVALAAAIGADDYPGGTVVTDSITSNELHTFLKDKLGLKHFRYKRGYKNVINKAIELSKDGENAFLAIETSGHAAYSDNYYLDDGAFLAVQIIINAANLKKEGKGIDYMITALAEPAESVEIRFNLTTDNFGEVGDNILDDMKVWAEQTEGLSLELPNYEGVRINYSLDGHDGWFLLRKSLHDPVMPLNVESGSEGGVKLVLALIKDFLSGREGIDISVLS</sequence>
<keyword evidence="3" id="KW-0597">Phosphoprotein</keyword>
<dbReference type="Gene3D" id="3.30.310.50">
    <property type="entry name" value="Alpha-D-phosphohexomutase, C-terminal domain"/>
    <property type="match status" value="1"/>
</dbReference>
<dbReference type="GO" id="GO:0005975">
    <property type="term" value="P:carbohydrate metabolic process"/>
    <property type="evidence" value="ECO:0007669"/>
    <property type="project" value="InterPro"/>
</dbReference>
<keyword evidence="11" id="KW-1185">Reference proteome</keyword>
<evidence type="ECO:0000256" key="4">
    <source>
        <dbReference type="ARBA" id="ARBA00022723"/>
    </source>
</evidence>
<comment type="cofactor">
    <cofactor evidence="1">
        <name>Mg(2+)</name>
        <dbReference type="ChEBI" id="CHEBI:18420"/>
    </cofactor>
</comment>
<dbReference type="AlphaFoldDB" id="A0A223AQ14"/>
<dbReference type="Pfam" id="PF02879">
    <property type="entry name" value="PGM_PMM_II"/>
    <property type="match status" value="1"/>
</dbReference>
<evidence type="ECO:0000313" key="11">
    <source>
        <dbReference type="Proteomes" id="UP000214689"/>
    </source>
</evidence>
<dbReference type="Proteomes" id="UP000214689">
    <property type="component" value="Chromosome"/>
</dbReference>
<dbReference type="InterPro" id="IPR005844">
    <property type="entry name" value="A-D-PHexomutase_a/b/a-I"/>
</dbReference>
<dbReference type="PANTHER" id="PTHR42946:SF1">
    <property type="entry name" value="PHOSPHOGLUCOMUTASE (ALPHA-D-GLUCOSE-1,6-BISPHOSPHATE-DEPENDENT)"/>
    <property type="match status" value="1"/>
</dbReference>
<dbReference type="GO" id="GO:0004615">
    <property type="term" value="F:phosphomannomutase activity"/>
    <property type="evidence" value="ECO:0007669"/>
    <property type="project" value="TreeGrafter"/>
</dbReference>
<dbReference type="Pfam" id="PF02880">
    <property type="entry name" value="PGM_PMM_III"/>
    <property type="match status" value="1"/>
</dbReference>
<dbReference type="InterPro" id="IPR036900">
    <property type="entry name" value="A-D-PHexomutase_C_sf"/>
</dbReference>
<dbReference type="SUPFAM" id="SSF53738">
    <property type="entry name" value="Phosphoglucomutase, first 3 domains"/>
    <property type="match status" value="3"/>
</dbReference>
<keyword evidence="4" id="KW-0479">Metal-binding</keyword>
<dbReference type="PANTHER" id="PTHR42946">
    <property type="entry name" value="PHOSPHOHEXOSE MUTASE"/>
    <property type="match status" value="1"/>
</dbReference>
<proteinExistence type="inferred from homology"/>
<keyword evidence="5" id="KW-0460">Magnesium</keyword>
<evidence type="ECO:0000256" key="5">
    <source>
        <dbReference type="ARBA" id="ARBA00022842"/>
    </source>
</evidence>
<dbReference type="Gene3D" id="3.40.120.10">
    <property type="entry name" value="Alpha-D-Glucose-1,6-Bisphosphate, subunit A, domain 3"/>
    <property type="match status" value="3"/>
</dbReference>
<dbReference type="InterPro" id="IPR005846">
    <property type="entry name" value="A-D-PHexomutase_a/b/a-III"/>
</dbReference>
<evidence type="ECO:0000256" key="3">
    <source>
        <dbReference type="ARBA" id="ARBA00022553"/>
    </source>
</evidence>
<feature type="domain" description="Alpha-D-phosphohexomutase alpha/beta/alpha" evidence="9">
    <location>
        <begin position="281"/>
        <end position="380"/>
    </location>
</feature>
<feature type="domain" description="Alpha-D-phosphohexomutase alpha/beta/alpha" evidence="7">
    <location>
        <begin position="14"/>
        <end position="148"/>
    </location>
</feature>